<feature type="domain" description="Phospholipase C/D" evidence="2">
    <location>
        <begin position="34"/>
        <end position="209"/>
    </location>
</feature>
<dbReference type="RefSeq" id="WP_199111727.1">
    <property type="nucleotide sequence ID" value="NZ_JAHWXQ010000009.1"/>
</dbReference>
<protein>
    <submittedName>
        <fullName evidence="3">Zinc dependent phospholipase C family protein</fullName>
    </submittedName>
</protein>
<dbReference type="EMBL" id="JAHWXQ010000009">
    <property type="protein sequence ID" value="MBW3366983.1"/>
    <property type="molecule type" value="Genomic_DNA"/>
</dbReference>
<proteinExistence type="predicted"/>
<sequence length="426" mass="48642">MHQRTLRSLRCFALIVFFWIAAWSPVSAYGVLSHQAIIDAAWDKDLKPLLHKRYPKATEEELKKAHAYAYGGAILQDMGYFPFGSKFFTDLMHYVRSGDFVQNLLYEAQNINEYAFALGTLAHYNADIYGHSLGTNKAVPLVYPELKQEFGSSVTFADHPVSHVKTEFGFDVLQVARGNYAPESYQQFIGFEVAQEPLERAFLKTYGLELGDVFINVPLAIGSYRYTIKNLMPDLTQAAWKAKQNDIKQATPGTTRREFVYRMSRAKYNSNWGETYERPGFFTRVMAWIIKISPKVGPLRSLGFTMPTPEAEQLFYKSFNTTVSKYAGMLQQLSSNKSDMANMQLDTGKKTEPGSYALTDETYTTLLEKLDGNNYKYLTPELQQDITSFYKNMKLGKDKEQQKEQKKTTEALERMKAHKPVAQNSL</sequence>
<keyword evidence="4" id="KW-1185">Reference proteome</keyword>
<accession>A0ABS6XG78</accession>
<evidence type="ECO:0000256" key="1">
    <source>
        <dbReference type="SAM" id="MobiDB-lite"/>
    </source>
</evidence>
<gene>
    <name evidence="3" type="ORF">KYK27_18135</name>
</gene>
<evidence type="ECO:0000313" key="4">
    <source>
        <dbReference type="Proteomes" id="UP000774935"/>
    </source>
</evidence>
<organism evidence="3 4">
    <name type="scientific">Pontibacter populi</name>
    <dbReference type="NCBI Taxonomy" id="890055"/>
    <lineage>
        <taxon>Bacteria</taxon>
        <taxon>Pseudomonadati</taxon>
        <taxon>Bacteroidota</taxon>
        <taxon>Cytophagia</taxon>
        <taxon>Cytophagales</taxon>
        <taxon>Hymenobacteraceae</taxon>
        <taxon>Pontibacter</taxon>
    </lineage>
</organism>
<evidence type="ECO:0000313" key="3">
    <source>
        <dbReference type="EMBL" id="MBW3366983.1"/>
    </source>
</evidence>
<evidence type="ECO:0000259" key="2">
    <source>
        <dbReference type="Pfam" id="PF00882"/>
    </source>
</evidence>
<feature type="region of interest" description="Disordered" evidence="1">
    <location>
        <begin position="397"/>
        <end position="426"/>
    </location>
</feature>
<name>A0ABS6XG78_9BACT</name>
<dbReference type="InterPro" id="IPR029002">
    <property type="entry name" value="PLPC/GPLD1"/>
</dbReference>
<dbReference type="Pfam" id="PF00882">
    <property type="entry name" value="Zn_dep_PLPC"/>
    <property type="match status" value="1"/>
</dbReference>
<feature type="compositionally biased region" description="Basic and acidic residues" evidence="1">
    <location>
        <begin position="397"/>
        <end position="415"/>
    </location>
</feature>
<dbReference type="Proteomes" id="UP000774935">
    <property type="component" value="Unassembled WGS sequence"/>
</dbReference>
<comment type="caution">
    <text evidence="3">The sequence shown here is derived from an EMBL/GenBank/DDBJ whole genome shotgun (WGS) entry which is preliminary data.</text>
</comment>
<reference evidence="3 4" key="1">
    <citation type="submission" date="2021-07" db="EMBL/GenBank/DDBJ databases">
        <authorList>
            <person name="Kim M.K."/>
        </authorList>
    </citation>
    <scope>NUCLEOTIDE SEQUENCE [LARGE SCALE GENOMIC DNA]</scope>
    <source>
        <strain evidence="3 4">HLY7-15</strain>
    </source>
</reference>